<dbReference type="InterPro" id="IPR006656">
    <property type="entry name" value="Mopterin_OxRdtase"/>
</dbReference>
<keyword evidence="6" id="KW-0560">Oxidoreductase</keyword>
<accession>A0ABT4B001</accession>
<dbReference type="EMBL" id="JAPNTZ010000006">
    <property type="protein sequence ID" value="MCY1139816.1"/>
    <property type="molecule type" value="Genomic_DNA"/>
</dbReference>
<dbReference type="Gene3D" id="3.40.50.740">
    <property type="match status" value="1"/>
</dbReference>
<proteinExistence type="inferred from homology"/>
<dbReference type="PANTHER" id="PTHR43742:SF10">
    <property type="entry name" value="TRIMETHYLAMINE-N-OXIDE REDUCTASE 2"/>
    <property type="match status" value="1"/>
</dbReference>
<evidence type="ECO:0000313" key="12">
    <source>
        <dbReference type="Proteomes" id="UP001151002"/>
    </source>
</evidence>
<feature type="domain" description="Molybdopterin oxidoreductase N-terminal" evidence="10">
    <location>
        <begin position="9"/>
        <end position="47"/>
    </location>
</feature>
<dbReference type="Gene3D" id="2.40.40.20">
    <property type="match status" value="1"/>
</dbReference>
<evidence type="ECO:0000259" key="8">
    <source>
        <dbReference type="Pfam" id="PF00384"/>
    </source>
</evidence>
<dbReference type="InterPro" id="IPR006655">
    <property type="entry name" value="Mopterin_OxRdtase_prok_CS"/>
</dbReference>
<feature type="region of interest" description="Disordered" evidence="7">
    <location>
        <begin position="1"/>
        <end position="37"/>
    </location>
</feature>
<evidence type="ECO:0000259" key="10">
    <source>
        <dbReference type="Pfam" id="PF18364"/>
    </source>
</evidence>
<feature type="domain" description="Molybdopterin dinucleotide-binding" evidence="9">
    <location>
        <begin position="589"/>
        <end position="702"/>
    </location>
</feature>
<sequence>MASREWTGSSHWGAFRVSKDGTGGLTVTPRPGDPDPAPLLGNIASAQRHRARVARPAIRRRSAGRGYDSYEEVPWDDALDLVAAALRRTRERHGDNAIFGGSYGWASAGRFHHAQSQLHRFLALGGGFTRSRNTYSFGASEVVLPHIVGKRGAARVLWQGTDWPVIAAHTDLIVAFGGLRRDTTRVTPGGRATHTVARELASAKARVVSVSPLRDDSSDAEWWPIRPGTDVALMFALAHELAGQVDLDFLRRFTVGGDRFLASVRDCTPAWASEICGVPAQAIADLARRMAAGRTFITVSWSLQRAVNGEQPLWAGIALAAVLGQIGLPGGGFGHGYGSTGNTGGGRLPYGLPTFPQAQNPVTDFIPVAKIADLLLHPGETFEYDGGTHTYPDTKLVYWAGGNPFHHHQDLTRLRRAFQRPETVIVHEPFWTATARHADIVLPVTTTLERDDLGIGHGDTHLIAMQAADAPYESARDEYDIFAALADRLGYAEQFTQGRTSEQWLRHLYERWRAEPKKPFDEFWADGELEAPGRRDDTVLFADFRAGAPLDTPSGLIELFSSTVAAFNYEECPGYPAYAAAPLTPYEITLICNQPGSRLHSQLDMGDFSQAAKRSGREPVRMNPADAAARNIADGDVVRLHNEQGSVLAGAVLSDDCAPGVAQLSTGAWWDSSAPSVATCVHGNPNALTRDIGTSRLAQGCTGQVTWVDIDRFDGPVPPVRAYDPPIGS</sequence>
<gene>
    <name evidence="11" type="ORF">OWR29_17585</name>
</gene>
<keyword evidence="4" id="KW-0479">Metal-binding</keyword>
<reference evidence="11" key="1">
    <citation type="submission" date="2022-11" db="EMBL/GenBank/DDBJ databases">
        <authorList>
            <person name="Somphong A."/>
            <person name="Phongsopitanun W."/>
        </authorList>
    </citation>
    <scope>NUCLEOTIDE SEQUENCE</scope>
    <source>
        <strain evidence="11">Pm04-4</strain>
    </source>
</reference>
<dbReference type="InterPro" id="IPR009010">
    <property type="entry name" value="Asp_de-COase-like_dom_sf"/>
</dbReference>
<dbReference type="InterPro" id="IPR041460">
    <property type="entry name" value="Molybdopterin_N"/>
</dbReference>
<comment type="caution">
    <text evidence="11">The sequence shown here is derived from an EMBL/GenBank/DDBJ whole genome shotgun (WGS) entry which is preliminary data.</text>
</comment>
<evidence type="ECO:0000256" key="5">
    <source>
        <dbReference type="ARBA" id="ARBA00022764"/>
    </source>
</evidence>
<dbReference type="Pfam" id="PF18364">
    <property type="entry name" value="Molybdopterin_N"/>
    <property type="match status" value="1"/>
</dbReference>
<comment type="cofactor">
    <cofactor evidence="1">
        <name>Mo-bis(molybdopterin guanine dinucleotide)</name>
        <dbReference type="ChEBI" id="CHEBI:60539"/>
    </cofactor>
</comment>
<evidence type="ECO:0000256" key="2">
    <source>
        <dbReference type="ARBA" id="ARBA00010312"/>
    </source>
</evidence>
<evidence type="ECO:0000256" key="1">
    <source>
        <dbReference type="ARBA" id="ARBA00001942"/>
    </source>
</evidence>
<dbReference type="SUPFAM" id="SSF50692">
    <property type="entry name" value="ADC-like"/>
    <property type="match status" value="1"/>
</dbReference>
<dbReference type="PANTHER" id="PTHR43742">
    <property type="entry name" value="TRIMETHYLAMINE-N-OXIDE REDUCTASE"/>
    <property type="match status" value="1"/>
</dbReference>
<evidence type="ECO:0000256" key="3">
    <source>
        <dbReference type="ARBA" id="ARBA00022505"/>
    </source>
</evidence>
<evidence type="ECO:0000313" key="11">
    <source>
        <dbReference type="EMBL" id="MCY1139816.1"/>
    </source>
</evidence>
<dbReference type="SUPFAM" id="SSF53706">
    <property type="entry name" value="Formate dehydrogenase/DMSO reductase, domains 1-3"/>
    <property type="match status" value="1"/>
</dbReference>
<evidence type="ECO:0000259" key="9">
    <source>
        <dbReference type="Pfam" id="PF01568"/>
    </source>
</evidence>
<evidence type="ECO:0000256" key="7">
    <source>
        <dbReference type="SAM" id="MobiDB-lite"/>
    </source>
</evidence>
<dbReference type="Pfam" id="PF00384">
    <property type="entry name" value="Molybdopterin"/>
    <property type="match status" value="1"/>
</dbReference>
<evidence type="ECO:0000256" key="4">
    <source>
        <dbReference type="ARBA" id="ARBA00022723"/>
    </source>
</evidence>
<feature type="domain" description="Molybdopterin oxidoreductase" evidence="8">
    <location>
        <begin position="52"/>
        <end position="488"/>
    </location>
</feature>
<keyword evidence="3" id="KW-0500">Molybdenum</keyword>
<evidence type="ECO:0000256" key="6">
    <source>
        <dbReference type="ARBA" id="ARBA00023002"/>
    </source>
</evidence>
<keyword evidence="12" id="KW-1185">Reference proteome</keyword>
<dbReference type="InterPro" id="IPR050612">
    <property type="entry name" value="Prok_Mopterin_Oxidored"/>
</dbReference>
<keyword evidence="5" id="KW-0574">Periplasm</keyword>
<dbReference type="Proteomes" id="UP001151002">
    <property type="component" value="Unassembled WGS sequence"/>
</dbReference>
<dbReference type="PROSITE" id="PS00490">
    <property type="entry name" value="MOLYBDOPTERIN_PROK_2"/>
    <property type="match status" value="1"/>
</dbReference>
<dbReference type="Pfam" id="PF01568">
    <property type="entry name" value="Molydop_binding"/>
    <property type="match status" value="1"/>
</dbReference>
<dbReference type="InterPro" id="IPR006657">
    <property type="entry name" value="MoPterin_dinucl-bd_dom"/>
</dbReference>
<organism evidence="11 12">
    <name type="scientific">Paractinoplanes pyxinae</name>
    <dbReference type="NCBI Taxonomy" id="2997416"/>
    <lineage>
        <taxon>Bacteria</taxon>
        <taxon>Bacillati</taxon>
        <taxon>Actinomycetota</taxon>
        <taxon>Actinomycetes</taxon>
        <taxon>Micromonosporales</taxon>
        <taxon>Micromonosporaceae</taxon>
        <taxon>Paractinoplanes</taxon>
    </lineage>
</organism>
<dbReference type="PROSITE" id="PS00932">
    <property type="entry name" value="MOLYBDOPTERIN_PROK_3"/>
    <property type="match status" value="1"/>
</dbReference>
<comment type="similarity">
    <text evidence="2">Belongs to the prokaryotic molybdopterin-containing oxidoreductase family.</text>
</comment>
<name>A0ABT4B001_9ACTN</name>
<dbReference type="Gene3D" id="3.90.55.10">
    <property type="entry name" value="Dimethylsulfoxide Reductase, domain 3"/>
    <property type="match status" value="1"/>
</dbReference>
<dbReference type="Gene3D" id="3.40.228.10">
    <property type="entry name" value="Dimethylsulfoxide Reductase, domain 2"/>
    <property type="match status" value="1"/>
</dbReference>
<protein>
    <submittedName>
        <fullName evidence="11">Molybdopterin-dependent oxidoreductase</fullName>
    </submittedName>
</protein>
<feature type="compositionally biased region" description="Polar residues" evidence="7">
    <location>
        <begin position="1"/>
        <end position="10"/>
    </location>
</feature>
<dbReference type="RefSeq" id="WP_267563974.1">
    <property type="nucleotide sequence ID" value="NZ_JAPNTZ010000006.1"/>
</dbReference>